<dbReference type="InterPro" id="IPR006058">
    <property type="entry name" value="2Fe2S_fd_BS"/>
</dbReference>
<dbReference type="InterPro" id="IPR001041">
    <property type="entry name" value="2Fe-2S_ferredoxin-type"/>
</dbReference>
<protein>
    <submittedName>
        <fullName evidence="3">2Fe-2S iron-sulfur cluster binding domain-containing protein</fullName>
    </submittedName>
</protein>
<feature type="domain" description="FAD-binding FR-type" evidence="2">
    <location>
        <begin position="336"/>
        <end position="440"/>
    </location>
</feature>
<evidence type="ECO:0000259" key="2">
    <source>
        <dbReference type="PROSITE" id="PS51384"/>
    </source>
</evidence>
<sequence>MPETDRSHGARTPFHEGELAVQEKVGVKERIANFGRMAIRDFMPDQHRAFFAGLPFVVLSAVDGKGWPRATMLFGYPGFVSSPDARRLSIAARTVTGDPLEAAFTPGAKVGGIGIEFQNRRRNRFTAHVSTVGETLELAIDQSFGNCPQYIQTRRPSYVRDVTDTGFTPDVRRSKGLDAAARAQIEAADTFFIASIAPGEDEKGKLGADVSHRGGKPGFVHIDDKGTLTIPDFAGNLFFNTFGNLHLNPKTGLLFPDFASGDLLHVAGEAEIIYEGEEIAAFRGAERLLRIRVDHTIRLEATLPFRFEFGEFSPNSLITGDWNEAAAALEAEKSRNIYRSYRVARIVQESSTIRSFHLEPADGGGRPAFEAGQFLPIRLRLPDGELACRTYTLSSAPGDKLFRISVKREAEGKVSRHLHDHVSEGDTIEALSPRGRFTPDTSHDRPIVLISAGVGVTPMVSMLKHLVVEDFRTRRERPIYFINAARSSKERAFFEEVRKIASLAQSVRLHFTLRRQEEDDQPGRDLHSVGRINVDLLKAILPLDDYDFYICGPAGMAQSVYDGLRDLSIADRRIFSESFGESALKRRADPSAPGKRMLGEGRASVRFSASGVEALWAPESGTLLELAEAAGLSPNYGCRSGSCGSCAVRLGEGSVSYPEEPAFPVEEGMVLTCCAVPAARENGPEEKLVVEL</sequence>
<gene>
    <name evidence="3" type="ORF">GR183_11430</name>
</gene>
<dbReference type="InterPro" id="IPR001433">
    <property type="entry name" value="OxRdtase_FAD/NAD-bd"/>
</dbReference>
<dbReference type="InterPro" id="IPR012675">
    <property type="entry name" value="Beta-grasp_dom_sf"/>
</dbReference>
<dbReference type="SUPFAM" id="SSF52343">
    <property type="entry name" value="Ferredoxin reductase-like, C-terminal NADP-linked domain"/>
    <property type="match status" value="1"/>
</dbReference>
<dbReference type="GO" id="GO:0016491">
    <property type="term" value="F:oxidoreductase activity"/>
    <property type="evidence" value="ECO:0007669"/>
    <property type="project" value="InterPro"/>
</dbReference>
<dbReference type="Gene3D" id="3.10.20.30">
    <property type="match status" value="1"/>
</dbReference>
<dbReference type="Proteomes" id="UP000433101">
    <property type="component" value="Unassembled WGS sequence"/>
</dbReference>
<accession>A0A7X3LUW6</accession>
<organism evidence="3 4">
    <name type="scientific">Stappia sediminis</name>
    <dbReference type="NCBI Taxonomy" id="2692190"/>
    <lineage>
        <taxon>Bacteria</taxon>
        <taxon>Pseudomonadati</taxon>
        <taxon>Pseudomonadota</taxon>
        <taxon>Alphaproteobacteria</taxon>
        <taxon>Hyphomicrobiales</taxon>
        <taxon>Stappiaceae</taxon>
        <taxon>Stappia</taxon>
    </lineage>
</organism>
<dbReference type="AlphaFoldDB" id="A0A7X3LUW6"/>
<dbReference type="InterPro" id="IPR008333">
    <property type="entry name" value="Cbr1-like_FAD-bd_dom"/>
</dbReference>
<dbReference type="InterPro" id="IPR012349">
    <property type="entry name" value="Split_barrel_FMN-bd"/>
</dbReference>
<dbReference type="Gene3D" id="3.40.50.80">
    <property type="entry name" value="Nucleotide-binding domain of ferredoxin-NADP reductase (FNR) module"/>
    <property type="match status" value="1"/>
</dbReference>
<proteinExistence type="predicted"/>
<dbReference type="CDD" id="cd00207">
    <property type="entry name" value="fer2"/>
    <property type="match status" value="1"/>
</dbReference>
<dbReference type="PROSITE" id="PS00197">
    <property type="entry name" value="2FE2S_FER_1"/>
    <property type="match status" value="1"/>
</dbReference>
<feature type="domain" description="2Fe-2S ferredoxin-type" evidence="1">
    <location>
        <begin position="603"/>
        <end position="692"/>
    </location>
</feature>
<dbReference type="SUPFAM" id="SSF63380">
    <property type="entry name" value="Riboflavin synthase domain-like"/>
    <property type="match status" value="1"/>
</dbReference>
<dbReference type="RefSeq" id="WP_160775686.1">
    <property type="nucleotide sequence ID" value="NZ_WUMV01000003.1"/>
</dbReference>
<dbReference type="PANTHER" id="PTHR42815:SF2">
    <property type="entry name" value="FAD-BINDING, PUTATIVE (AFU_ORTHOLOGUE AFUA_6G07600)-RELATED"/>
    <property type="match status" value="1"/>
</dbReference>
<dbReference type="InterPro" id="IPR036010">
    <property type="entry name" value="2Fe-2S_ferredoxin-like_sf"/>
</dbReference>
<dbReference type="PRINTS" id="PR00409">
    <property type="entry name" value="PHDIOXRDTASE"/>
</dbReference>
<dbReference type="SUPFAM" id="SSF50475">
    <property type="entry name" value="FMN-binding split barrel"/>
    <property type="match status" value="1"/>
</dbReference>
<dbReference type="Pfam" id="PF00970">
    <property type="entry name" value="FAD_binding_6"/>
    <property type="match status" value="1"/>
</dbReference>
<dbReference type="Gene3D" id="2.40.30.10">
    <property type="entry name" value="Translation factors"/>
    <property type="match status" value="1"/>
</dbReference>
<dbReference type="SUPFAM" id="SSF54292">
    <property type="entry name" value="2Fe-2S ferredoxin-like"/>
    <property type="match status" value="1"/>
</dbReference>
<dbReference type="InterPro" id="IPR017938">
    <property type="entry name" value="Riboflavin_synthase-like_b-brl"/>
</dbReference>
<comment type="caution">
    <text evidence="3">The sequence shown here is derived from an EMBL/GenBank/DDBJ whole genome shotgun (WGS) entry which is preliminary data.</text>
</comment>
<dbReference type="InterPro" id="IPR039261">
    <property type="entry name" value="FNR_nucleotide-bd"/>
</dbReference>
<dbReference type="GO" id="GO:0051537">
    <property type="term" value="F:2 iron, 2 sulfur cluster binding"/>
    <property type="evidence" value="ECO:0007669"/>
    <property type="project" value="InterPro"/>
</dbReference>
<keyword evidence="4" id="KW-1185">Reference proteome</keyword>
<evidence type="ECO:0000313" key="4">
    <source>
        <dbReference type="Proteomes" id="UP000433101"/>
    </source>
</evidence>
<reference evidence="3 4" key="1">
    <citation type="submission" date="2019-12" db="EMBL/GenBank/DDBJ databases">
        <authorList>
            <person name="Li M."/>
        </authorList>
    </citation>
    <scope>NUCLEOTIDE SEQUENCE [LARGE SCALE GENOMIC DNA]</scope>
    <source>
        <strain evidence="3 4">GBMRC 2046</strain>
    </source>
</reference>
<dbReference type="PROSITE" id="PS51085">
    <property type="entry name" value="2FE2S_FER_2"/>
    <property type="match status" value="1"/>
</dbReference>
<dbReference type="Pfam" id="PF00175">
    <property type="entry name" value="NAD_binding_1"/>
    <property type="match status" value="1"/>
</dbReference>
<evidence type="ECO:0000259" key="1">
    <source>
        <dbReference type="PROSITE" id="PS51085"/>
    </source>
</evidence>
<dbReference type="CDD" id="cd06184">
    <property type="entry name" value="flavohem_like_fad_nad_binding"/>
    <property type="match status" value="1"/>
</dbReference>
<dbReference type="PROSITE" id="PS51384">
    <property type="entry name" value="FAD_FR"/>
    <property type="match status" value="1"/>
</dbReference>
<dbReference type="PANTHER" id="PTHR42815">
    <property type="entry name" value="FAD-BINDING, PUTATIVE (AFU_ORTHOLOGUE AFUA_6G07600)-RELATED"/>
    <property type="match status" value="1"/>
</dbReference>
<evidence type="ECO:0000313" key="3">
    <source>
        <dbReference type="EMBL" id="MXN65513.1"/>
    </source>
</evidence>
<dbReference type="EMBL" id="WUMV01000003">
    <property type="protein sequence ID" value="MXN65513.1"/>
    <property type="molecule type" value="Genomic_DNA"/>
</dbReference>
<name>A0A7X3LUW6_9HYPH</name>
<dbReference type="InterPro" id="IPR017927">
    <property type="entry name" value="FAD-bd_FR_type"/>
</dbReference>
<dbReference type="Gene3D" id="2.30.110.10">
    <property type="entry name" value="Electron Transport, Fmn-binding Protein, Chain A"/>
    <property type="match status" value="1"/>
</dbReference>
<dbReference type="Pfam" id="PF00111">
    <property type="entry name" value="Fer2"/>
    <property type="match status" value="1"/>
</dbReference>